<dbReference type="GeneID" id="27315258"/>
<reference evidence="1 2" key="1">
    <citation type="submission" date="2015-01" db="EMBL/GenBank/DDBJ databases">
        <title>The Genome Sequence of Ochroconis gallopava CBS43764.</title>
        <authorList>
            <consortium name="The Broad Institute Genomics Platform"/>
            <person name="Cuomo C."/>
            <person name="de Hoog S."/>
            <person name="Gorbushina A."/>
            <person name="Stielow B."/>
            <person name="Teixiera M."/>
            <person name="Abouelleil A."/>
            <person name="Chapman S.B."/>
            <person name="Priest M."/>
            <person name="Young S.K."/>
            <person name="Wortman J."/>
            <person name="Nusbaum C."/>
            <person name="Birren B."/>
        </authorList>
    </citation>
    <scope>NUCLEOTIDE SEQUENCE [LARGE SCALE GENOMIC DNA]</scope>
    <source>
        <strain evidence="1 2">CBS 43764</strain>
    </source>
</reference>
<evidence type="ECO:0000313" key="2">
    <source>
        <dbReference type="Proteomes" id="UP000053259"/>
    </source>
</evidence>
<dbReference type="InParanoid" id="A0A0D1XGB6"/>
<dbReference type="Proteomes" id="UP000053259">
    <property type="component" value="Unassembled WGS sequence"/>
</dbReference>
<evidence type="ECO:0000313" key="1">
    <source>
        <dbReference type="EMBL" id="KIW01241.1"/>
    </source>
</evidence>
<dbReference type="RefSeq" id="XP_016211110.1">
    <property type="nucleotide sequence ID" value="XM_016361034.1"/>
</dbReference>
<keyword evidence="2" id="KW-1185">Reference proteome</keyword>
<dbReference type="PANTHER" id="PTHR42070:SF1">
    <property type="entry name" value="FILAMENT ASSOCIATED PROTEIN, PUTATIVE (AFU_ORTHOLOGUE AFUA_8G06630)-RELATED"/>
    <property type="match status" value="1"/>
</dbReference>
<sequence>MVMMRTTGKKSTKRCVKTKEMDLERIRNNQRRSRAKRKEYVAALEEKIRKYETLSAQYSADEAIQSLVRENDKLKKLLHSMGLGDEFLASFMTASDMASELIKITNRHGSSIELYGNNCCGNAAHSLPTLNDLNSTISEQPGLNDGNTRDAILSSDISDFNAYVSHNQEKTWYRSSDLLSFDNILDLSRFSVDSATSMQFSPPASQHFITTETKDDDAFTQRPNAVQSDTTLCSAAFSLITMINRKGYNAADLDLKLRAGYRNGHAISDGCRVDNGVLLRVLTEIM</sequence>
<protein>
    <recommendedName>
        <fullName evidence="3">BZIP domain-containing protein</fullName>
    </recommendedName>
</protein>
<organism evidence="1 2">
    <name type="scientific">Verruconis gallopava</name>
    <dbReference type="NCBI Taxonomy" id="253628"/>
    <lineage>
        <taxon>Eukaryota</taxon>
        <taxon>Fungi</taxon>
        <taxon>Dikarya</taxon>
        <taxon>Ascomycota</taxon>
        <taxon>Pezizomycotina</taxon>
        <taxon>Dothideomycetes</taxon>
        <taxon>Pleosporomycetidae</taxon>
        <taxon>Venturiales</taxon>
        <taxon>Sympoventuriaceae</taxon>
        <taxon>Verruconis</taxon>
    </lineage>
</organism>
<dbReference type="AlphaFoldDB" id="A0A0D1XGB6"/>
<dbReference type="CDD" id="cd14688">
    <property type="entry name" value="bZIP_YAP"/>
    <property type="match status" value="1"/>
</dbReference>
<evidence type="ECO:0008006" key="3">
    <source>
        <dbReference type="Google" id="ProtNLM"/>
    </source>
</evidence>
<accession>A0A0D1XGB6</accession>
<gene>
    <name evidence="1" type="ORF">PV09_07285</name>
</gene>
<proteinExistence type="predicted"/>
<dbReference type="STRING" id="253628.A0A0D1XGB6"/>
<name>A0A0D1XGB6_9PEZI</name>
<dbReference type="VEuPathDB" id="FungiDB:PV09_07285"/>
<dbReference type="EMBL" id="KN847556">
    <property type="protein sequence ID" value="KIW01241.1"/>
    <property type="molecule type" value="Genomic_DNA"/>
</dbReference>
<dbReference type="PANTHER" id="PTHR42070">
    <property type="entry name" value="FILAMENT ASSOCIATED PROTEIN, PUTATIVE (AFU_ORTHOLOGUE AFUA_8G06630)-RELATED"/>
    <property type="match status" value="1"/>
</dbReference>
<dbReference type="OrthoDB" id="4505928at2759"/>
<dbReference type="HOGENOM" id="CLU_084857_0_0_1"/>